<proteinExistence type="inferred from homology"/>
<dbReference type="Gene3D" id="1.10.10.10">
    <property type="entry name" value="Winged helix-like DNA-binding domain superfamily/Winged helix DNA-binding domain"/>
    <property type="match status" value="1"/>
</dbReference>
<evidence type="ECO:0000256" key="6">
    <source>
        <dbReference type="ARBA" id="ARBA00023054"/>
    </source>
</evidence>
<dbReference type="Pfam" id="PF23598">
    <property type="entry name" value="LRR_14"/>
    <property type="match status" value="1"/>
</dbReference>
<name>K3ZGY8_SETIT</name>
<organism evidence="11 12">
    <name type="scientific">Setaria italica</name>
    <name type="common">Foxtail millet</name>
    <name type="synonym">Panicum italicum</name>
    <dbReference type="NCBI Taxonomy" id="4555"/>
    <lineage>
        <taxon>Eukaryota</taxon>
        <taxon>Viridiplantae</taxon>
        <taxon>Streptophyta</taxon>
        <taxon>Embryophyta</taxon>
        <taxon>Tracheophyta</taxon>
        <taxon>Spermatophyta</taxon>
        <taxon>Magnoliopsida</taxon>
        <taxon>Liliopsida</taxon>
        <taxon>Poales</taxon>
        <taxon>Poaceae</taxon>
        <taxon>PACMAD clade</taxon>
        <taxon>Panicoideae</taxon>
        <taxon>Panicodae</taxon>
        <taxon>Paniceae</taxon>
        <taxon>Cenchrinae</taxon>
        <taxon>Setaria</taxon>
    </lineage>
</organism>
<keyword evidence="4" id="KW-0547">Nucleotide-binding</keyword>
<dbReference type="Gramene" id="KQK95813">
    <property type="protein sequence ID" value="KQK95813"/>
    <property type="gene ID" value="SETIT_025840mg"/>
</dbReference>
<keyword evidence="3" id="KW-0677">Repeat</keyword>
<keyword evidence="5" id="KW-0611">Plant defense</keyword>
<feature type="region of interest" description="Disordered" evidence="7">
    <location>
        <begin position="370"/>
        <end position="391"/>
    </location>
</feature>
<dbReference type="EnsemblPlants" id="KQK95813">
    <property type="protein sequence ID" value="KQK95813"/>
    <property type="gene ID" value="SETIT_025840mg"/>
</dbReference>
<dbReference type="SUPFAM" id="SSF52047">
    <property type="entry name" value="RNI-like"/>
    <property type="match status" value="1"/>
</dbReference>
<dbReference type="InterPro" id="IPR041118">
    <property type="entry name" value="Rx_N"/>
</dbReference>
<evidence type="ECO:0000256" key="5">
    <source>
        <dbReference type="ARBA" id="ARBA00022821"/>
    </source>
</evidence>
<dbReference type="InParanoid" id="K3ZGY8"/>
<dbReference type="Gene3D" id="1.20.5.4130">
    <property type="match status" value="1"/>
</dbReference>
<dbReference type="HOGENOM" id="CLU_000837_7_1_1"/>
<keyword evidence="2" id="KW-0433">Leucine-rich repeat</keyword>
<dbReference type="GO" id="GO:0000166">
    <property type="term" value="F:nucleotide binding"/>
    <property type="evidence" value="ECO:0007669"/>
    <property type="project" value="UniProtKB-KW"/>
</dbReference>
<protein>
    <submittedName>
        <fullName evidence="11">Uncharacterized protein</fullName>
    </submittedName>
</protein>
<dbReference type="Gene3D" id="3.80.10.10">
    <property type="entry name" value="Ribonuclease Inhibitor"/>
    <property type="match status" value="1"/>
</dbReference>
<dbReference type="PANTHER" id="PTHR23155:SF1062">
    <property type="entry name" value="OS11G0579400 PROTEIN"/>
    <property type="match status" value="1"/>
</dbReference>
<dbReference type="EMBL" id="AGNK02005223">
    <property type="status" value="NOT_ANNOTATED_CDS"/>
    <property type="molecule type" value="Genomic_DNA"/>
</dbReference>
<evidence type="ECO:0000313" key="12">
    <source>
        <dbReference type="Proteomes" id="UP000004995"/>
    </source>
</evidence>
<evidence type="ECO:0000259" key="9">
    <source>
        <dbReference type="Pfam" id="PF23559"/>
    </source>
</evidence>
<dbReference type="InterPro" id="IPR038005">
    <property type="entry name" value="RX-like_CC"/>
</dbReference>
<dbReference type="InterPro" id="IPR058922">
    <property type="entry name" value="WHD_DRP"/>
</dbReference>
<evidence type="ECO:0000256" key="1">
    <source>
        <dbReference type="ARBA" id="ARBA00008894"/>
    </source>
</evidence>
<evidence type="ECO:0000259" key="10">
    <source>
        <dbReference type="Pfam" id="PF23598"/>
    </source>
</evidence>
<evidence type="ECO:0000256" key="3">
    <source>
        <dbReference type="ARBA" id="ARBA00022737"/>
    </source>
</evidence>
<dbReference type="PANTHER" id="PTHR23155">
    <property type="entry name" value="DISEASE RESISTANCE PROTEIN RP"/>
    <property type="match status" value="1"/>
</dbReference>
<evidence type="ECO:0000256" key="7">
    <source>
        <dbReference type="SAM" id="MobiDB-lite"/>
    </source>
</evidence>
<keyword evidence="12" id="KW-1185">Reference proteome</keyword>
<evidence type="ECO:0000259" key="8">
    <source>
        <dbReference type="Pfam" id="PF18052"/>
    </source>
</evidence>
<evidence type="ECO:0000313" key="11">
    <source>
        <dbReference type="EnsemblPlants" id="KQK95813"/>
    </source>
</evidence>
<feature type="domain" description="Disease resistance R13L4/SHOC-2-like LRR" evidence="10">
    <location>
        <begin position="748"/>
        <end position="1085"/>
    </location>
</feature>
<dbReference type="InterPro" id="IPR036388">
    <property type="entry name" value="WH-like_DNA-bd_sf"/>
</dbReference>
<dbReference type="GO" id="GO:0006952">
    <property type="term" value="P:defense response"/>
    <property type="evidence" value="ECO:0007669"/>
    <property type="project" value="UniProtKB-KW"/>
</dbReference>
<evidence type="ECO:0000256" key="4">
    <source>
        <dbReference type="ARBA" id="ARBA00022741"/>
    </source>
</evidence>
<dbReference type="eggNOG" id="KOG4658">
    <property type="taxonomic scope" value="Eukaryota"/>
</dbReference>
<evidence type="ECO:0000256" key="2">
    <source>
        <dbReference type="ARBA" id="ARBA00022614"/>
    </source>
</evidence>
<comment type="similarity">
    <text evidence="1">Belongs to the disease resistance NB-LRR family.</text>
</comment>
<dbReference type="InterPro" id="IPR032675">
    <property type="entry name" value="LRR_dom_sf"/>
</dbReference>
<keyword evidence="6" id="KW-0175">Coiled coil</keyword>
<dbReference type="OMA" id="GHLLWPH"/>
<reference evidence="11" key="2">
    <citation type="submission" date="2018-08" db="UniProtKB">
        <authorList>
            <consortium name="EnsemblPlants"/>
        </authorList>
    </citation>
    <scope>IDENTIFICATION</scope>
    <source>
        <strain evidence="11">Yugu1</strain>
    </source>
</reference>
<sequence length="1134" mass="125965">MDIVGGSAQSAVDSLLGRLKSVFVEEAQLLRGVHDDMQFIKREMESMNGFLLDAGDEGRGNGNQVRVWRRQVHELAYDSQSCVDRYVQTFGATHPAAGAGLLASFRRVPVLVRTLPSRHRIATEIRGLKARALEVGERRLRYGVVTPATPGVQGGGISTLAARRAAIANREAEDARRRHALDSADVLFDANARARELVAWLMGAPQPVPRVRLRRNQLVTAGQLIQKMWSGGGGPNDRQDLTMELIKLFRGLDDNDNPENVAEAAGYLSSAMLEVDTQEVKVLSSWLLDKVLGRADLPQQDPETKSEAAGSELFMDMLKAVKDPMAKFIGHAENFKTSTYDMFGVWNMMEDLIEVFKALKEPIERFLDLADQPPQDSSSSKDGSPHQRPAATANEDLLEMVKAAKEPMEVARAEARYVAAQVNEEELKTRIAEHLKGKRFLMVLADPEDENSWQDITSALPDHGDSAVIETPRIRYMAQFHAWYKASWIFLLMGASSRYQVHFCSNLVGIRKVAAELVGGDQLPGGISAILKKCLWDSFATKMFLHALYANPHRSDAELERLMLGLRYSSSVSNARRMVQFCYEDLPRQYQSCLMSLSIFPQEGRTFKRTNLVRRWAAENFVSARDGLAAVDEANRCFDALIARGLLQPADIGPAGKVRSCTLHRHVHSFITKMASYQTVTDNTDLRSELAHRLSTRSGILQLLVENQAAANSNTCWGIIHRHRHTPSGDLTHEVVTLLNLLPASSDQLGLVKLLDLEGCKGLKKRHLKKICNKIFQLKYLSLRDTDATELPKEINKLRYLETLDIRQTKIKSFPSNTIALPKLMHLLAGCIDHESTQVIESDGRFSTVHLPSHVGSLTNMQVLSHVEVSETESDTSELTDVGRKLHLRKLGVVIRGKDPRGVLLRVIGMLHESLCSLSVHLEPVKAEGEVYSMEPQAHGGDAFDIPKSLESLNIKGVISELPTWIRQLHRLSKITLCRTSLREGDIQKLSELANLRCVRLWHQSYTNKKLTFNTREFRKLELLVVEDSGISDIHFANNAAPMLKKIVWNFTGAEVTLSGIQELLNLKEVHVGGKCDESHLSKIKQDIKKNPNLPDLYPPIHNKPNAASAIIAATSTAATGAAAAASSNASVPK</sequence>
<dbReference type="Pfam" id="PF23559">
    <property type="entry name" value="WHD_DRP"/>
    <property type="match status" value="1"/>
</dbReference>
<dbReference type="CDD" id="cd14798">
    <property type="entry name" value="RX-CC_like"/>
    <property type="match status" value="1"/>
</dbReference>
<dbReference type="Pfam" id="PF18052">
    <property type="entry name" value="Rx_N"/>
    <property type="match status" value="1"/>
</dbReference>
<dbReference type="InterPro" id="IPR044974">
    <property type="entry name" value="Disease_R_plants"/>
</dbReference>
<feature type="compositionally biased region" description="Low complexity" evidence="7">
    <location>
        <begin position="371"/>
        <end position="382"/>
    </location>
</feature>
<dbReference type="AlphaFoldDB" id="K3ZGY8"/>
<dbReference type="FunCoup" id="K3ZGY8">
    <property type="interactions" value="148"/>
</dbReference>
<reference evidence="12" key="1">
    <citation type="journal article" date="2012" name="Nat. Biotechnol.">
        <title>Reference genome sequence of the model plant Setaria.</title>
        <authorList>
            <person name="Bennetzen J.L."/>
            <person name="Schmutz J."/>
            <person name="Wang H."/>
            <person name="Percifield R."/>
            <person name="Hawkins J."/>
            <person name="Pontaroli A.C."/>
            <person name="Estep M."/>
            <person name="Feng L."/>
            <person name="Vaughn J.N."/>
            <person name="Grimwood J."/>
            <person name="Jenkins J."/>
            <person name="Barry K."/>
            <person name="Lindquist E."/>
            <person name="Hellsten U."/>
            <person name="Deshpande S."/>
            <person name="Wang X."/>
            <person name="Wu X."/>
            <person name="Mitros T."/>
            <person name="Triplett J."/>
            <person name="Yang X."/>
            <person name="Ye C.Y."/>
            <person name="Mauro-Herrera M."/>
            <person name="Wang L."/>
            <person name="Li P."/>
            <person name="Sharma M."/>
            <person name="Sharma R."/>
            <person name="Ronald P.C."/>
            <person name="Panaud O."/>
            <person name="Kellogg E.A."/>
            <person name="Brutnell T.P."/>
            <person name="Doust A.N."/>
            <person name="Tuskan G.A."/>
            <person name="Rokhsar D."/>
            <person name="Devos K.M."/>
        </authorList>
    </citation>
    <scope>NUCLEOTIDE SEQUENCE [LARGE SCALE GENOMIC DNA]</scope>
    <source>
        <strain evidence="12">cv. Yugu1</strain>
    </source>
</reference>
<accession>K3ZGY8</accession>
<feature type="domain" description="Disease resistance protein winged helix" evidence="9">
    <location>
        <begin position="599"/>
        <end position="671"/>
    </location>
</feature>
<feature type="domain" description="Disease resistance N-terminal" evidence="8">
    <location>
        <begin position="11"/>
        <end position="87"/>
    </location>
</feature>
<dbReference type="Proteomes" id="UP000004995">
    <property type="component" value="Unassembled WGS sequence"/>
</dbReference>
<dbReference type="InterPro" id="IPR055414">
    <property type="entry name" value="LRR_R13L4/SHOC2-like"/>
</dbReference>